<sequence length="261" mass="29728">MLFPLKSCLLLILVGLSDAQKGQRMCRQCRDLFIDHNQEMLQESRNNPQTLIFLKRRPLPTCDEPLKRVNCFFPCLKITLFELRTKKSAFYYDCGENIVQSFNWKDHLKNTAEKCLVNHNVSGTENTLMVQYFYSAAANFSSDFEEENGRPLCHQKEMRSRSIYEAAKASSDDSILIWTMAILTVVALSAVGYFIFEKCCSNNDDVLRNDMPLLETSSAAQSLLQKRVNSANEVVRTGAAVPQIICDQEEIDRNSSLKVTV</sequence>
<comment type="caution">
    <text evidence="3">The sequence shown here is derived from an EMBL/GenBank/DDBJ whole genome shotgun (WGS) entry which is preliminary data.</text>
</comment>
<proteinExistence type="predicted"/>
<evidence type="ECO:0000313" key="4">
    <source>
        <dbReference type="Proteomes" id="UP000835052"/>
    </source>
</evidence>
<evidence type="ECO:0000313" key="3">
    <source>
        <dbReference type="EMBL" id="CAD6192516.1"/>
    </source>
</evidence>
<protein>
    <submittedName>
        <fullName evidence="3">Uncharacterized protein</fullName>
    </submittedName>
</protein>
<feature type="transmembrane region" description="Helical" evidence="1">
    <location>
        <begin position="175"/>
        <end position="196"/>
    </location>
</feature>
<feature type="chain" id="PRO_5035715061" evidence="2">
    <location>
        <begin position="20"/>
        <end position="261"/>
    </location>
</feature>
<name>A0A8S1H7X7_9PELO</name>
<evidence type="ECO:0000256" key="1">
    <source>
        <dbReference type="SAM" id="Phobius"/>
    </source>
</evidence>
<keyword evidence="2" id="KW-0732">Signal</keyword>
<organism evidence="3 4">
    <name type="scientific">Caenorhabditis auriculariae</name>
    <dbReference type="NCBI Taxonomy" id="2777116"/>
    <lineage>
        <taxon>Eukaryota</taxon>
        <taxon>Metazoa</taxon>
        <taxon>Ecdysozoa</taxon>
        <taxon>Nematoda</taxon>
        <taxon>Chromadorea</taxon>
        <taxon>Rhabditida</taxon>
        <taxon>Rhabditina</taxon>
        <taxon>Rhabditomorpha</taxon>
        <taxon>Rhabditoidea</taxon>
        <taxon>Rhabditidae</taxon>
        <taxon>Peloderinae</taxon>
        <taxon>Caenorhabditis</taxon>
    </lineage>
</organism>
<dbReference type="EMBL" id="CAJGYM010000028">
    <property type="protein sequence ID" value="CAD6192516.1"/>
    <property type="molecule type" value="Genomic_DNA"/>
</dbReference>
<dbReference type="AlphaFoldDB" id="A0A8S1H7X7"/>
<dbReference type="Proteomes" id="UP000835052">
    <property type="component" value="Unassembled WGS sequence"/>
</dbReference>
<keyword evidence="1" id="KW-0472">Membrane</keyword>
<accession>A0A8S1H7X7</accession>
<feature type="signal peptide" evidence="2">
    <location>
        <begin position="1"/>
        <end position="19"/>
    </location>
</feature>
<reference evidence="3" key="1">
    <citation type="submission" date="2020-10" db="EMBL/GenBank/DDBJ databases">
        <authorList>
            <person name="Kikuchi T."/>
        </authorList>
    </citation>
    <scope>NUCLEOTIDE SEQUENCE</scope>
    <source>
        <strain evidence="3">NKZ352</strain>
    </source>
</reference>
<keyword evidence="4" id="KW-1185">Reference proteome</keyword>
<keyword evidence="1" id="KW-0812">Transmembrane</keyword>
<gene>
    <name evidence="3" type="ORF">CAUJ_LOCUS8435</name>
</gene>
<keyword evidence="1" id="KW-1133">Transmembrane helix</keyword>
<evidence type="ECO:0000256" key="2">
    <source>
        <dbReference type="SAM" id="SignalP"/>
    </source>
</evidence>